<keyword evidence="1" id="KW-0732">Signal</keyword>
<feature type="signal peptide" evidence="1">
    <location>
        <begin position="1"/>
        <end position="21"/>
    </location>
</feature>
<proteinExistence type="predicted"/>
<reference evidence="3 4" key="1">
    <citation type="submission" date="2016-07" db="EMBL/GenBank/DDBJ databases">
        <title>Complete genome sequence of Altererythrobacter namhicola JCM 16345T, containing esterase-encoding genes.</title>
        <authorList>
            <person name="Cheng H."/>
            <person name="Wu Y.-H."/>
            <person name="Jian S.-L."/>
            <person name="Huo Y.-Y."/>
            <person name="Wang C.-S."/>
            <person name="Xu X.-W."/>
        </authorList>
    </citation>
    <scope>NUCLEOTIDE SEQUENCE [LARGE SCALE GENOMIC DNA]</scope>
    <source>
        <strain evidence="3 4">JCM 16345</strain>
    </source>
</reference>
<evidence type="ECO:0000313" key="3">
    <source>
        <dbReference type="EMBL" id="ANU07192.1"/>
    </source>
</evidence>
<organism evidence="3 4">
    <name type="scientific">Paraurantiacibacter namhicola</name>
    <dbReference type="NCBI Taxonomy" id="645517"/>
    <lineage>
        <taxon>Bacteria</taxon>
        <taxon>Pseudomonadati</taxon>
        <taxon>Pseudomonadota</taxon>
        <taxon>Alphaproteobacteria</taxon>
        <taxon>Sphingomonadales</taxon>
        <taxon>Erythrobacteraceae</taxon>
        <taxon>Paraurantiacibacter</taxon>
    </lineage>
</organism>
<dbReference type="PATRIC" id="fig|645517.4.peg.875"/>
<sequence length="429" mass="45963">MAKFGAALLSLVLLTACEAVSTQPDVAIRAPAAPSGACEVGLYAGPDSEFVIVTKSGDGYRYQTSSGEVGDMIPTGAATACAGPGFVNFAGVSLPRIDARVTDTRFRSGDVELAGRLIQPSGAGRDTPLVVFAHGSEDTGWIDRSPEPYQMVGRGITVFVYDKRGTGLSGGSYTQNFPALADDLVAASAEAKRLVEGMHGRFGIIGLSQGGWIAPLAAERAGADFIGIGYGLVVDIREEDASQVELELRTAGYPEDVIARGRELTDITARLVASNYRDGLDEFAVFRDRHAGEPWLSGLRGGYTGVLLGIPIAELRDRGVPMFDRLDIDWSLDPVEVLRGVKVPQLWALAGADREAPMEVTLARLQSLRSEGSDIRVFVFPETDHGMWEFRRQQDGSRMSTKVTGGFHDLMADWARGSVAGSYGRAEER</sequence>
<feature type="domain" description="AB hydrolase-1" evidence="2">
    <location>
        <begin position="130"/>
        <end position="389"/>
    </location>
</feature>
<dbReference type="GO" id="GO:0052689">
    <property type="term" value="F:carboxylic ester hydrolase activity"/>
    <property type="evidence" value="ECO:0007669"/>
    <property type="project" value="TreeGrafter"/>
</dbReference>
<accession>A0A1C7D763</accession>
<protein>
    <submittedName>
        <fullName evidence="3">Alpha/beta hydrolase family protein</fullName>
    </submittedName>
</protein>
<gene>
    <name evidence="3" type="ORF">A6F65_00875</name>
</gene>
<dbReference type="OrthoDB" id="1412847at2"/>
<dbReference type="AlphaFoldDB" id="A0A1C7D763"/>
<keyword evidence="3" id="KW-0378">Hydrolase</keyword>
<dbReference type="Proteomes" id="UP000092698">
    <property type="component" value="Chromosome"/>
</dbReference>
<evidence type="ECO:0000313" key="4">
    <source>
        <dbReference type="Proteomes" id="UP000092698"/>
    </source>
</evidence>
<dbReference type="SUPFAM" id="SSF53474">
    <property type="entry name" value="alpha/beta-Hydrolases"/>
    <property type="match status" value="1"/>
</dbReference>
<dbReference type="Gene3D" id="3.40.50.1820">
    <property type="entry name" value="alpha/beta hydrolase"/>
    <property type="match status" value="1"/>
</dbReference>
<dbReference type="STRING" id="645517.A6F65_00875"/>
<dbReference type="EMBL" id="CP016545">
    <property type="protein sequence ID" value="ANU07192.1"/>
    <property type="molecule type" value="Genomic_DNA"/>
</dbReference>
<name>A0A1C7D763_9SPHN</name>
<dbReference type="PANTHER" id="PTHR43265:SF1">
    <property type="entry name" value="ESTERASE ESTD"/>
    <property type="match status" value="1"/>
</dbReference>
<evidence type="ECO:0000259" key="2">
    <source>
        <dbReference type="Pfam" id="PF12697"/>
    </source>
</evidence>
<keyword evidence="4" id="KW-1185">Reference proteome</keyword>
<feature type="chain" id="PRO_5008884363" evidence="1">
    <location>
        <begin position="22"/>
        <end position="429"/>
    </location>
</feature>
<dbReference type="InterPro" id="IPR053145">
    <property type="entry name" value="AB_hydrolase_Est10"/>
</dbReference>
<dbReference type="PROSITE" id="PS51257">
    <property type="entry name" value="PROKAR_LIPOPROTEIN"/>
    <property type="match status" value="1"/>
</dbReference>
<dbReference type="InterPro" id="IPR029058">
    <property type="entry name" value="AB_hydrolase_fold"/>
</dbReference>
<dbReference type="PANTHER" id="PTHR43265">
    <property type="entry name" value="ESTERASE ESTD"/>
    <property type="match status" value="1"/>
</dbReference>
<dbReference type="InterPro" id="IPR000073">
    <property type="entry name" value="AB_hydrolase_1"/>
</dbReference>
<dbReference type="Pfam" id="PF12697">
    <property type="entry name" value="Abhydrolase_6"/>
    <property type="match status" value="1"/>
</dbReference>
<dbReference type="KEGG" id="anh:A6F65_00875"/>
<evidence type="ECO:0000256" key="1">
    <source>
        <dbReference type="SAM" id="SignalP"/>
    </source>
</evidence>